<accession>A0A8J2QIG4</accession>
<feature type="compositionally biased region" description="Basic and acidic residues" evidence="1">
    <location>
        <begin position="53"/>
        <end position="68"/>
    </location>
</feature>
<name>A0A8J2QIG4_9NEOP</name>
<feature type="region of interest" description="Disordered" evidence="1">
    <location>
        <begin position="26"/>
        <end position="105"/>
    </location>
</feature>
<evidence type="ECO:0000313" key="2">
    <source>
        <dbReference type="EMBL" id="CAG9563632.1"/>
    </source>
</evidence>
<organism evidence="2 3">
    <name type="scientific">Danaus chrysippus</name>
    <name type="common">African queen</name>
    <dbReference type="NCBI Taxonomy" id="151541"/>
    <lineage>
        <taxon>Eukaryota</taxon>
        <taxon>Metazoa</taxon>
        <taxon>Ecdysozoa</taxon>
        <taxon>Arthropoda</taxon>
        <taxon>Hexapoda</taxon>
        <taxon>Insecta</taxon>
        <taxon>Pterygota</taxon>
        <taxon>Neoptera</taxon>
        <taxon>Endopterygota</taxon>
        <taxon>Lepidoptera</taxon>
        <taxon>Glossata</taxon>
        <taxon>Ditrysia</taxon>
        <taxon>Papilionoidea</taxon>
        <taxon>Nymphalidae</taxon>
        <taxon>Danainae</taxon>
        <taxon>Danaini</taxon>
        <taxon>Danaina</taxon>
        <taxon>Danaus</taxon>
        <taxon>Anosia</taxon>
    </lineage>
</organism>
<evidence type="ECO:0000256" key="1">
    <source>
        <dbReference type="SAM" id="MobiDB-lite"/>
    </source>
</evidence>
<comment type="caution">
    <text evidence="2">The sequence shown here is derived from an EMBL/GenBank/DDBJ whole genome shotgun (WGS) entry which is preliminary data.</text>
</comment>
<dbReference type="AlphaFoldDB" id="A0A8J2QIG4"/>
<keyword evidence="3" id="KW-1185">Reference proteome</keyword>
<reference evidence="2" key="1">
    <citation type="submission" date="2021-09" db="EMBL/GenBank/DDBJ databases">
        <authorList>
            <person name="Martin H S."/>
        </authorList>
    </citation>
    <scope>NUCLEOTIDE SEQUENCE</scope>
</reference>
<protein>
    <submittedName>
        <fullName evidence="2">(African queen) hypothetical protein</fullName>
    </submittedName>
</protein>
<feature type="compositionally biased region" description="Pro residues" evidence="1">
    <location>
        <begin position="79"/>
        <end position="92"/>
    </location>
</feature>
<dbReference type="Proteomes" id="UP000789524">
    <property type="component" value="Unassembled WGS sequence"/>
</dbReference>
<proteinExistence type="predicted"/>
<evidence type="ECO:0000313" key="3">
    <source>
        <dbReference type="Proteomes" id="UP000789524"/>
    </source>
</evidence>
<sequence length="105" mass="11741">MFGPSHHRRGAREVAMCVRQIFNDGGECGGVTSPHRSGAPRISMPRHNNRTRITKDFRSATLTRDESQHCVIRRAATRPHPPPPPSAPPPYPARVEHGFINRSPF</sequence>
<dbReference type="EMBL" id="CAKASE010000049">
    <property type="protein sequence ID" value="CAG9563632.1"/>
    <property type="molecule type" value="Genomic_DNA"/>
</dbReference>
<gene>
    <name evidence="2" type="ORF">DCHRY22_LOCUS4742</name>
</gene>